<dbReference type="AlphaFoldDB" id="D2V2K5"/>
<dbReference type="VEuPathDB" id="AmoebaDB:NAEGRDRAFT_46187"/>
<accession>D2V2K5</accession>
<dbReference type="EMBL" id="GG738849">
    <property type="protein sequence ID" value="EFC49076.1"/>
    <property type="molecule type" value="Genomic_DNA"/>
</dbReference>
<evidence type="ECO:0000313" key="2">
    <source>
        <dbReference type="Proteomes" id="UP000006671"/>
    </source>
</evidence>
<dbReference type="GeneID" id="8849935"/>
<dbReference type="RefSeq" id="XP_002681820.1">
    <property type="nucleotide sequence ID" value="XM_002681774.1"/>
</dbReference>
<dbReference type="KEGG" id="ngr:NAEGRDRAFT_46187"/>
<sequence length="193" mass="22109">MKRLSLLTKLSSAGSINKFATPTLFLHKPSSFNFYQQCRSFSMTNNNNSSFTETIDSELDRLKGKTLETVTNNRTPSYPIHNVINTLNELGRATSSVLYEEMNSRHPGLINSKRHLKQILTILKRGHKVAAIQPLRGQLTYKRVPFEYKLTKQMKRKLEKPEKEITQTVSTSTEELSEDELFNKTMEAVQKGN</sequence>
<dbReference type="Proteomes" id="UP000006671">
    <property type="component" value="Unassembled WGS sequence"/>
</dbReference>
<organism evidence="2">
    <name type="scientific">Naegleria gruberi</name>
    <name type="common">Amoeba</name>
    <dbReference type="NCBI Taxonomy" id="5762"/>
    <lineage>
        <taxon>Eukaryota</taxon>
        <taxon>Discoba</taxon>
        <taxon>Heterolobosea</taxon>
        <taxon>Tetramitia</taxon>
        <taxon>Eutetramitia</taxon>
        <taxon>Vahlkampfiidae</taxon>
        <taxon>Naegleria</taxon>
    </lineage>
</organism>
<proteinExistence type="predicted"/>
<reference evidence="1 2" key="1">
    <citation type="journal article" date="2010" name="Cell">
        <title>The genome of Naegleria gruberi illuminates early eukaryotic versatility.</title>
        <authorList>
            <person name="Fritz-Laylin L.K."/>
            <person name="Prochnik S.E."/>
            <person name="Ginger M.L."/>
            <person name="Dacks J.B."/>
            <person name="Carpenter M.L."/>
            <person name="Field M.C."/>
            <person name="Kuo A."/>
            <person name="Paredez A."/>
            <person name="Chapman J."/>
            <person name="Pham J."/>
            <person name="Shu S."/>
            <person name="Neupane R."/>
            <person name="Cipriano M."/>
            <person name="Mancuso J."/>
            <person name="Tu H."/>
            <person name="Salamov A."/>
            <person name="Lindquist E."/>
            <person name="Shapiro H."/>
            <person name="Lucas S."/>
            <person name="Grigoriev I.V."/>
            <person name="Cande W.Z."/>
            <person name="Fulton C."/>
            <person name="Rokhsar D.S."/>
            <person name="Dawson S.C."/>
        </authorList>
    </citation>
    <scope>NUCLEOTIDE SEQUENCE [LARGE SCALE GENOMIC DNA]</scope>
    <source>
        <strain evidence="1 2">NEG-M</strain>
    </source>
</reference>
<keyword evidence="2" id="KW-1185">Reference proteome</keyword>
<dbReference type="OMA" id="IHYVINT"/>
<name>D2V2K5_NAEGR</name>
<protein>
    <submittedName>
        <fullName evidence="1">Predicted protein</fullName>
    </submittedName>
</protein>
<dbReference type="InParanoid" id="D2V2K5"/>
<gene>
    <name evidence="1" type="ORF">NAEGRDRAFT_46187</name>
</gene>
<dbReference type="OrthoDB" id="10360255at2759"/>
<evidence type="ECO:0000313" key="1">
    <source>
        <dbReference type="EMBL" id="EFC49076.1"/>
    </source>
</evidence>